<evidence type="ECO:0000259" key="2">
    <source>
        <dbReference type="Pfam" id="PF08484"/>
    </source>
</evidence>
<feature type="domain" description="Methyltransferase putative zinc binding" evidence="1">
    <location>
        <begin position="22"/>
        <end position="81"/>
    </location>
</feature>
<keyword evidence="3" id="KW-0489">Methyltransferase</keyword>
<protein>
    <submittedName>
        <fullName evidence="3">Class I SAM-dependent methyltransferase</fullName>
        <ecNumber evidence="3">2.1.1.-</ecNumber>
    </submittedName>
</protein>
<dbReference type="EC" id="2.1.1.-" evidence="3"/>
<evidence type="ECO:0000259" key="1">
    <source>
        <dbReference type="Pfam" id="PF08421"/>
    </source>
</evidence>
<dbReference type="Pfam" id="PF08421">
    <property type="entry name" value="Methyltransf_13"/>
    <property type="match status" value="1"/>
</dbReference>
<dbReference type="RefSeq" id="WP_285884528.1">
    <property type="nucleotide sequence ID" value="NZ_JARFYN010000093.1"/>
</dbReference>
<dbReference type="SUPFAM" id="SSF53335">
    <property type="entry name" value="S-adenosyl-L-methionine-dependent methyltransferases"/>
    <property type="match status" value="1"/>
</dbReference>
<comment type="caution">
    <text evidence="3">The sequence shown here is derived from an EMBL/GenBank/DDBJ whole genome shotgun (WGS) entry which is preliminary data.</text>
</comment>
<dbReference type="Pfam" id="PF13489">
    <property type="entry name" value="Methyltransf_23"/>
    <property type="match status" value="1"/>
</dbReference>
<feature type="domain" description="C-methyltransferase" evidence="2">
    <location>
        <begin position="260"/>
        <end position="419"/>
    </location>
</feature>
<organism evidence="3 4">
    <name type="scientific">Rhizobium calliandrae</name>
    <dbReference type="NCBI Taxonomy" id="1312182"/>
    <lineage>
        <taxon>Bacteria</taxon>
        <taxon>Pseudomonadati</taxon>
        <taxon>Pseudomonadota</taxon>
        <taxon>Alphaproteobacteria</taxon>
        <taxon>Hyphomicrobiales</taxon>
        <taxon>Rhizobiaceae</taxon>
        <taxon>Rhizobium/Agrobacterium group</taxon>
        <taxon>Rhizobium</taxon>
    </lineage>
</organism>
<dbReference type="Gene3D" id="6.20.50.110">
    <property type="entry name" value="Methyltransferase, zinc-binding domain"/>
    <property type="match status" value="1"/>
</dbReference>
<evidence type="ECO:0000313" key="4">
    <source>
        <dbReference type="Proteomes" id="UP001172630"/>
    </source>
</evidence>
<keyword evidence="4" id="KW-1185">Reference proteome</keyword>
<dbReference type="InterPro" id="IPR038576">
    <property type="entry name" value="Methyltransf_Zn-bd_dom_put_sf"/>
</dbReference>
<accession>A0ABT7KPP5</accession>
<dbReference type="EMBL" id="JARFYN010000093">
    <property type="protein sequence ID" value="MDL2410608.1"/>
    <property type="molecule type" value="Genomic_DNA"/>
</dbReference>
<dbReference type="InterPro" id="IPR013630">
    <property type="entry name" value="Methyltransf_Zn-bd_dom_put"/>
</dbReference>
<dbReference type="GO" id="GO:0008168">
    <property type="term" value="F:methyltransferase activity"/>
    <property type="evidence" value="ECO:0007669"/>
    <property type="project" value="UniProtKB-KW"/>
</dbReference>
<dbReference type="Proteomes" id="UP001172630">
    <property type="component" value="Unassembled WGS sequence"/>
</dbReference>
<dbReference type="InterPro" id="IPR013691">
    <property type="entry name" value="MeTrfase_14"/>
</dbReference>
<dbReference type="Gene3D" id="3.40.50.150">
    <property type="entry name" value="Vaccinia Virus protein VP39"/>
    <property type="match status" value="1"/>
</dbReference>
<dbReference type="Gene3D" id="6.10.250.3100">
    <property type="match status" value="1"/>
</dbReference>
<sequence>MSTRQERKPILVQARYNAISKCRVGGKEDLVSVLNLGVQALTGVFPGSPDEQVTTGPLELVWSPSSGLLQLKHSYDPTEMYGDNYGYRSGLNQSMVDHLTSKVRYLERMVGPKSGDVILDIGSNDCTTLKAYATPGLGRIGIDPTGTKFSSYYPVDIKLVPDFFSADAFRSVSNKSAKIVTSIAMFYDLEDPIEFARQVAEILAPDGIWHFEQSYMPSMLRTNSYDTICHEHIEYYSLGVMKKILEAAGLKLVDVIMNNINGGSFAVTATHNSNKSLKINSPVIDWLLAQEDSMGLGTPKPFRDFEERVFRHKTDLSNLLKRLVADGKKVLGYGASTKGNVLLQFCGLSTAEIPAIAEVNVDKFGRFTPGTHIPIISEAEARAMRPDYFLVLPWHFKDGIIRREREYLADGGKFIFPFPEIEII</sequence>
<dbReference type="Gene3D" id="3.40.50.720">
    <property type="entry name" value="NAD(P)-binding Rossmann-like Domain"/>
    <property type="match status" value="1"/>
</dbReference>
<dbReference type="InterPro" id="IPR029063">
    <property type="entry name" value="SAM-dependent_MTases_sf"/>
</dbReference>
<dbReference type="GO" id="GO:0032259">
    <property type="term" value="P:methylation"/>
    <property type="evidence" value="ECO:0007669"/>
    <property type="project" value="UniProtKB-KW"/>
</dbReference>
<evidence type="ECO:0000313" key="3">
    <source>
        <dbReference type="EMBL" id="MDL2410608.1"/>
    </source>
</evidence>
<reference evidence="3" key="1">
    <citation type="submission" date="2023-06" db="EMBL/GenBank/DDBJ databases">
        <title>Phylogenetic Diversity of Rhizobium strains.</title>
        <authorList>
            <person name="Moura F.T."/>
            <person name="Helene L.C.F."/>
            <person name="Hungria M."/>
        </authorList>
    </citation>
    <scope>NUCLEOTIDE SEQUENCE</scope>
    <source>
        <strain evidence="3">CCGE524</strain>
    </source>
</reference>
<proteinExistence type="predicted"/>
<keyword evidence="3" id="KW-0808">Transferase</keyword>
<gene>
    <name evidence="3" type="ORF">PY650_34565</name>
</gene>
<name>A0ABT7KPP5_9HYPH</name>
<dbReference type="Pfam" id="PF08484">
    <property type="entry name" value="Methyltransf_14"/>
    <property type="match status" value="1"/>
</dbReference>